<feature type="chain" id="PRO_5034926508" evidence="2">
    <location>
        <begin position="21"/>
        <end position="165"/>
    </location>
</feature>
<name>A0A8C8YP87_PROSS</name>
<evidence type="ECO:0000313" key="3">
    <source>
        <dbReference type="Ensembl" id="ENSPSMP00000003530.1"/>
    </source>
</evidence>
<evidence type="ECO:0000256" key="2">
    <source>
        <dbReference type="SAM" id="SignalP"/>
    </source>
</evidence>
<accession>A0A8C8YP87</accession>
<feature type="compositionally biased region" description="Polar residues" evidence="1">
    <location>
        <begin position="32"/>
        <end position="49"/>
    </location>
</feature>
<evidence type="ECO:0000256" key="1">
    <source>
        <dbReference type="SAM" id="MobiDB-lite"/>
    </source>
</evidence>
<dbReference type="GeneTree" id="ENSGT00940000170341"/>
<dbReference type="Ensembl" id="ENSPSMT00000004302.1">
    <property type="protein sequence ID" value="ENSPSMP00000003530.1"/>
    <property type="gene ID" value="ENSPSMG00000002897.1"/>
</dbReference>
<dbReference type="Proteomes" id="UP000694414">
    <property type="component" value="Unplaced"/>
</dbReference>
<organism evidence="3 4">
    <name type="scientific">Prolemur simus</name>
    <name type="common">Greater bamboo lemur</name>
    <name type="synonym">Hapalemur simus</name>
    <dbReference type="NCBI Taxonomy" id="1328070"/>
    <lineage>
        <taxon>Eukaryota</taxon>
        <taxon>Metazoa</taxon>
        <taxon>Chordata</taxon>
        <taxon>Craniata</taxon>
        <taxon>Vertebrata</taxon>
        <taxon>Euteleostomi</taxon>
        <taxon>Mammalia</taxon>
        <taxon>Eutheria</taxon>
        <taxon>Euarchontoglires</taxon>
        <taxon>Primates</taxon>
        <taxon>Strepsirrhini</taxon>
        <taxon>Lemuriformes</taxon>
        <taxon>Lemuridae</taxon>
        <taxon>Prolemur</taxon>
    </lineage>
</organism>
<protein>
    <submittedName>
        <fullName evidence="3">Uncharacterized protein</fullName>
    </submittedName>
</protein>
<keyword evidence="4" id="KW-1185">Reference proteome</keyword>
<dbReference type="AlphaFoldDB" id="A0A8C8YP87"/>
<reference evidence="3" key="1">
    <citation type="submission" date="2025-08" db="UniProtKB">
        <authorList>
            <consortium name="Ensembl"/>
        </authorList>
    </citation>
    <scope>IDENTIFICATION</scope>
</reference>
<proteinExistence type="predicted"/>
<feature type="signal peptide" evidence="2">
    <location>
        <begin position="1"/>
        <end position="20"/>
    </location>
</feature>
<reference evidence="3" key="2">
    <citation type="submission" date="2025-09" db="UniProtKB">
        <authorList>
            <consortium name="Ensembl"/>
        </authorList>
    </citation>
    <scope>IDENTIFICATION</scope>
</reference>
<feature type="region of interest" description="Disordered" evidence="1">
    <location>
        <begin position="30"/>
        <end position="80"/>
    </location>
</feature>
<evidence type="ECO:0000313" key="4">
    <source>
        <dbReference type="Proteomes" id="UP000694414"/>
    </source>
</evidence>
<sequence length="165" mass="18274">LHPLCPLILTILFLSLQTWFKNQCAKRRKLQRQQQTHPSASSGASTQPVSEKEEETLFPTRAANPHPRSPGISDAFYHNPQEPYDVKTAGGTGISVCNSSRDSLDSDIEQIDLGDSDPPWASIPYEIEDLVELYALPGEVDPSTWDQYLFPVILGQGGTLSFSIF</sequence>
<keyword evidence="2" id="KW-0732">Signal</keyword>